<evidence type="ECO:0000313" key="15">
    <source>
        <dbReference type="Proteomes" id="UP001501729"/>
    </source>
</evidence>
<reference evidence="14 15" key="1">
    <citation type="journal article" date="2019" name="Int. J. Syst. Evol. Microbiol.">
        <title>The Global Catalogue of Microorganisms (GCM) 10K type strain sequencing project: providing services to taxonomists for standard genome sequencing and annotation.</title>
        <authorList>
            <consortium name="The Broad Institute Genomics Platform"/>
            <consortium name="The Broad Institute Genome Sequencing Center for Infectious Disease"/>
            <person name="Wu L."/>
            <person name="Ma J."/>
        </authorList>
    </citation>
    <scope>NUCLEOTIDE SEQUENCE [LARGE SCALE GENOMIC DNA]</scope>
    <source>
        <strain evidence="14 15">JCM 17504</strain>
    </source>
</reference>
<evidence type="ECO:0000313" key="14">
    <source>
        <dbReference type="EMBL" id="GAA5065717.1"/>
    </source>
</evidence>
<feature type="transmembrane region" description="Helical" evidence="13">
    <location>
        <begin position="166"/>
        <end position="185"/>
    </location>
</feature>
<keyword evidence="6" id="KW-0769">Symport</keyword>
<dbReference type="GO" id="GO:0006814">
    <property type="term" value="P:sodium ion transport"/>
    <property type="evidence" value="ECO:0007669"/>
    <property type="project" value="UniProtKB-KW"/>
</dbReference>
<protein>
    <recommendedName>
        <fullName evidence="16">Sodium:solute symporter family protein</fullName>
    </recommendedName>
</protein>
<feature type="transmembrane region" description="Helical" evidence="13">
    <location>
        <begin position="471"/>
        <end position="489"/>
    </location>
</feature>
<feature type="transmembrane region" description="Helical" evidence="13">
    <location>
        <begin position="205"/>
        <end position="225"/>
    </location>
</feature>
<dbReference type="InterPro" id="IPR038377">
    <property type="entry name" value="Na/Glc_symporter_sf"/>
</dbReference>
<keyword evidence="11" id="KW-0739">Sodium transport</keyword>
<evidence type="ECO:0000256" key="9">
    <source>
        <dbReference type="ARBA" id="ARBA00023065"/>
    </source>
</evidence>
<accession>A0AAV3UR60</accession>
<sequence>MFAIHFRIHGTKWQLQKKVEHYKIGTKTGQPFSENGGDTMAIEPQTVSLGWEMVVLTILGLGAMALVGWYSYSKRIGVDVDDFFSASKSLGFVIIALTIFADSYSGNSFLGYAAKTYRSGAWFLVYPQFMVAGVIGSLIIAPPLINLGKKWDYTSPIDYLEHRFNSSVALLAVCFLLWGTFVQFTEQFFAMGYLGHVASGGVLPYQAVIVLFALVILLYVGIGGFRGTALTAALQGALMIFALSMMLVVIGLLGGFTAQMNTVWQVAPDKLTLPSTSTMTGWYSTIVLILLGLPTYIHIQQFYLGVRDAEDLRRTFRLQAPIFLFAALTLWLIGMFGSGALPNLTESQSEQLVPFLLGSFVQSQGGTLLPSLISLGVIMATLSTAGAAVMVLSMVLSKDLYRRYVNPEASDSRVINASRVVLALFLLLALGVSFSPSLTIWGWTELKFEFLLQATPVFIFGLYSHRIKNNPAIAGMIIGCVVAVGLYLTGNPEPLGIHAGIIGFLVNSVVMIGGSYLSGVDEETERAKEILHFNSREPSEETTTGTVKYILPAQSKSFWIGLGIVIAILVPWYAPESWNARAAFGLPIWTWGTIVALCIETAFVLFATYIWREESPTSQPSTVTDDQPSEEEIV</sequence>
<keyword evidence="10 13" id="KW-0472">Membrane</keyword>
<dbReference type="GO" id="GO:0005886">
    <property type="term" value="C:plasma membrane"/>
    <property type="evidence" value="ECO:0007669"/>
    <property type="project" value="UniProtKB-SubCell"/>
</dbReference>
<proteinExistence type="inferred from homology"/>
<dbReference type="AlphaFoldDB" id="A0AAV3UR60"/>
<evidence type="ECO:0000256" key="11">
    <source>
        <dbReference type="ARBA" id="ARBA00023201"/>
    </source>
</evidence>
<dbReference type="GO" id="GO:0015293">
    <property type="term" value="F:symporter activity"/>
    <property type="evidence" value="ECO:0007669"/>
    <property type="project" value="UniProtKB-KW"/>
</dbReference>
<feature type="transmembrane region" description="Helical" evidence="13">
    <location>
        <begin position="417"/>
        <end position="434"/>
    </location>
</feature>
<name>A0AAV3UR60_9EURY</name>
<evidence type="ECO:0000256" key="8">
    <source>
        <dbReference type="ARBA" id="ARBA00023053"/>
    </source>
</evidence>
<feature type="transmembrane region" description="Helical" evidence="13">
    <location>
        <begin position="121"/>
        <end position="145"/>
    </location>
</feature>
<evidence type="ECO:0000256" key="7">
    <source>
        <dbReference type="ARBA" id="ARBA00022989"/>
    </source>
</evidence>
<evidence type="ECO:0000256" key="6">
    <source>
        <dbReference type="ARBA" id="ARBA00022847"/>
    </source>
</evidence>
<feature type="transmembrane region" description="Helical" evidence="13">
    <location>
        <begin position="586"/>
        <end position="611"/>
    </location>
</feature>
<comment type="subcellular location">
    <subcellularLocation>
        <location evidence="1">Cell membrane</location>
        <topology evidence="1">Multi-pass membrane protein</topology>
    </subcellularLocation>
</comment>
<feature type="transmembrane region" description="Helical" evidence="13">
    <location>
        <begin position="237"/>
        <end position="260"/>
    </location>
</feature>
<evidence type="ECO:0000256" key="3">
    <source>
        <dbReference type="ARBA" id="ARBA00022448"/>
    </source>
</evidence>
<keyword evidence="15" id="KW-1185">Reference proteome</keyword>
<evidence type="ECO:0000256" key="4">
    <source>
        <dbReference type="ARBA" id="ARBA00022475"/>
    </source>
</evidence>
<comment type="similarity">
    <text evidence="2 12">Belongs to the sodium:solute symporter (SSF) (TC 2.A.21) family.</text>
</comment>
<feature type="transmembrane region" description="Helical" evidence="13">
    <location>
        <begin position="49"/>
        <end position="71"/>
    </location>
</feature>
<feature type="transmembrane region" description="Helical" evidence="13">
    <location>
        <begin position="446"/>
        <end position="464"/>
    </location>
</feature>
<dbReference type="CDD" id="cd10322">
    <property type="entry name" value="SLC5sbd"/>
    <property type="match status" value="1"/>
</dbReference>
<keyword evidence="7 13" id="KW-1133">Transmembrane helix</keyword>
<dbReference type="PROSITE" id="PS50283">
    <property type="entry name" value="NA_SOLUT_SYMP_3"/>
    <property type="match status" value="1"/>
</dbReference>
<dbReference type="Pfam" id="PF00474">
    <property type="entry name" value="SSF"/>
    <property type="match status" value="1"/>
</dbReference>
<keyword evidence="9" id="KW-0406">Ion transport</keyword>
<dbReference type="InterPro" id="IPR050277">
    <property type="entry name" value="Sodium:Solute_Symporter"/>
</dbReference>
<feature type="transmembrane region" description="Helical" evidence="13">
    <location>
        <begin position="320"/>
        <end position="341"/>
    </location>
</feature>
<evidence type="ECO:0000256" key="2">
    <source>
        <dbReference type="ARBA" id="ARBA00006434"/>
    </source>
</evidence>
<organism evidence="14 15">
    <name type="scientific">Haladaptatus pallidirubidus</name>
    <dbReference type="NCBI Taxonomy" id="1008152"/>
    <lineage>
        <taxon>Archaea</taxon>
        <taxon>Methanobacteriati</taxon>
        <taxon>Methanobacteriota</taxon>
        <taxon>Stenosarchaea group</taxon>
        <taxon>Halobacteria</taxon>
        <taxon>Halobacteriales</taxon>
        <taxon>Haladaptataceae</taxon>
        <taxon>Haladaptatus</taxon>
    </lineage>
</organism>
<comment type="caution">
    <text evidence="14">The sequence shown here is derived from an EMBL/GenBank/DDBJ whole genome shotgun (WGS) entry which is preliminary data.</text>
</comment>
<evidence type="ECO:0000256" key="10">
    <source>
        <dbReference type="ARBA" id="ARBA00023136"/>
    </source>
</evidence>
<gene>
    <name evidence="14" type="ORF">GCM10025751_56970</name>
</gene>
<evidence type="ECO:0008006" key="16">
    <source>
        <dbReference type="Google" id="ProtNLM"/>
    </source>
</evidence>
<keyword evidence="3" id="KW-0813">Transport</keyword>
<evidence type="ECO:0000256" key="1">
    <source>
        <dbReference type="ARBA" id="ARBA00004651"/>
    </source>
</evidence>
<feature type="transmembrane region" description="Helical" evidence="13">
    <location>
        <begin position="372"/>
        <end position="396"/>
    </location>
</feature>
<feature type="transmembrane region" description="Helical" evidence="13">
    <location>
        <begin position="280"/>
        <end position="299"/>
    </location>
</feature>
<dbReference type="PANTHER" id="PTHR48086:SF3">
    <property type="entry name" value="SODIUM_PROLINE SYMPORTER"/>
    <property type="match status" value="1"/>
</dbReference>
<dbReference type="EMBL" id="BAABKX010000030">
    <property type="protein sequence ID" value="GAA5065717.1"/>
    <property type="molecule type" value="Genomic_DNA"/>
</dbReference>
<dbReference type="PANTHER" id="PTHR48086">
    <property type="entry name" value="SODIUM/PROLINE SYMPORTER-RELATED"/>
    <property type="match status" value="1"/>
</dbReference>
<feature type="transmembrane region" description="Helical" evidence="13">
    <location>
        <begin position="495"/>
        <end position="518"/>
    </location>
</feature>
<feature type="transmembrane region" description="Helical" evidence="13">
    <location>
        <begin position="83"/>
        <end position="101"/>
    </location>
</feature>
<feature type="transmembrane region" description="Helical" evidence="13">
    <location>
        <begin position="557"/>
        <end position="574"/>
    </location>
</feature>
<evidence type="ECO:0000256" key="13">
    <source>
        <dbReference type="SAM" id="Phobius"/>
    </source>
</evidence>
<dbReference type="Gene3D" id="1.20.1730.10">
    <property type="entry name" value="Sodium/glucose cotransporter"/>
    <property type="match status" value="1"/>
</dbReference>
<keyword evidence="4" id="KW-1003">Cell membrane</keyword>
<evidence type="ECO:0000256" key="12">
    <source>
        <dbReference type="RuleBase" id="RU362091"/>
    </source>
</evidence>
<evidence type="ECO:0000256" key="5">
    <source>
        <dbReference type="ARBA" id="ARBA00022692"/>
    </source>
</evidence>
<dbReference type="Proteomes" id="UP001501729">
    <property type="component" value="Unassembled WGS sequence"/>
</dbReference>
<dbReference type="InterPro" id="IPR001734">
    <property type="entry name" value="Na/solute_symporter"/>
</dbReference>
<keyword evidence="8" id="KW-0915">Sodium</keyword>
<keyword evidence="5 13" id="KW-0812">Transmembrane</keyword>